<dbReference type="Proteomes" id="UP000288805">
    <property type="component" value="Unassembled WGS sequence"/>
</dbReference>
<reference evidence="1 2" key="1">
    <citation type="journal article" date="2018" name="PLoS Genet.">
        <title>Population sequencing reveals clonal diversity and ancestral inbreeding in the grapevine cultivar Chardonnay.</title>
        <authorList>
            <person name="Roach M.J."/>
            <person name="Johnson D.L."/>
            <person name="Bohlmann J."/>
            <person name="van Vuuren H.J."/>
            <person name="Jones S.J."/>
            <person name="Pretorius I.S."/>
            <person name="Schmidt S.A."/>
            <person name="Borneman A.R."/>
        </authorList>
    </citation>
    <scope>NUCLEOTIDE SEQUENCE [LARGE SCALE GENOMIC DNA]</scope>
    <source>
        <strain evidence="2">cv. Chardonnay</strain>
        <tissue evidence="1">Leaf</tissue>
    </source>
</reference>
<gene>
    <name evidence="1" type="ORF">CK203_046462</name>
</gene>
<evidence type="ECO:0000313" key="2">
    <source>
        <dbReference type="Proteomes" id="UP000288805"/>
    </source>
</evidence>
<sequence>MGASSTYDQSYMSQTLALPYYATQGIERPPVSYRAIGQPCYAAQFTARPTTPYPDLELNRLLLFCFEDTEAVLAVRHAMSQTLRKLTEVGLLTALTPRPPPQSIPPQFRMDLALWDDTEPEPIMLDGIYEMDKATLGPRVPTPFILIPNVEDVQASRVDDPQTLDVQYILRGSRVLRQPPP</sequence>
<organism evidence="1 2">
    <name type="scientific">Vitis vinifera</name>
    <name type="common">Grape</name>
    <dbReference type="NCBI Taxonomy" id="29760"/>
    <lineage>
        <taxon>Eukaryota</taxon>
        <taxon>Viridiplantae</taxon>
        <taxon>Streptophyta</taxon>
        <taxon>Embryophyta</taxon>
        <taxon>Tracheophyta</taxon>
        <taxon>Spermatophyta</taxon>
        <taxon>Magnoliopsida</taxon>
        <taxon>eudicotyledons</taxon>
        <taxon>Gunneridae</taxon>
        <taxon>Pentapetalae</taxon>
        <taxon>rosids</taxon>
        <taxon>Vitales</taxon>
        <taxon>Vitaceae</taxon>
        <taxon>Viteae</taxon>
        <taxon>Vitis</taxon>
    </lineage>
</organism>
<comment type="caution">
    <text evidence="1">The sequence shown here is derived from an EMBL/GenBank/DDBJ whole genome shotgun (WGS) entry which is preliminary data.</text>
</comment>
<dbReference type="EMBL" id="QGNW01000152">
    <property type="protein sequence ID" value="RVW90695.1"/>
    <property type="molecule type" value="Genomic_DNA"/>
</dbReference>
<protein>
    <submittedName>
        <fullName evidence="1">Uncharacterized protein</fullName>
    </submittedName>
</protein>
<evidence type="ECO:0000313" key="1">
    <source>
        <dbReference type="EMBL" id="RVW90695.1"/>
    </source>
</evidence>
<accession>A0A438I1W0</accession>
<dbReference type="AlphaFoldDB" id="A0A438I1W0"/>
<name>A0A438I1W0_VITVI</name>
<proteinExistence type="predicted"/>